<dbReference type="Pfam" id="PF02779">
    <property type="entry name" value="Transket_pyr"/>
    <property type="match status" value="1"/>
</dbReference>
<comment type="caution">
    <text evidence="10">Lacks conserved residue(s) required for the propagation of feature annotation.</text>
</comment>
<dbReference type="CDD" id="cd07033">
    <property type="entry name" value="TPP_PYR_DXS_TK_like"/>
    <property type="match status" value="1"/>
</dbReference>
<dbReference type="EMBL" id="JAAWWP010000023">
    <property type="protein sequence ID" value="NKI44861.1"/>
    <property type="molecule type" value="Genomic_DNA"/>
</dbReference>
<comment type="subunit">
    <text evidence="3 10">Homodimer.</text>
</comment>
<feature type="binding site" evidence="10">
    <location>
        <begin position="147"/>
        <end position="148"/>
    </location>
    <ligand>
        <name>thiamine diphosphate</name>
        <dbReference type="ChEBI" id="CHEBI:58937"/>
    </ligand>
</feature>
<dbReference type="InterPro" id="IPR020826">
    <property type="entry name" value="Transketolase_BS"/>
</dbReference>
<dbReference type="SMART" id="SM00861">
    <property type="entry name" value="Transket_pyr"/>
    <property type="match status" value="1"/>
</dbReference>
<dbReference type="InterPro" id="IPR005477">
    <property type="entry name" value="Dxylulose-5-P_synthase"/>
</dbReference>
<evidence type="ECO:0000259" key="11">
    <source>
        <dbReference type="SMART" id="SM00861"/>
    </source>
</evidence>
<dbReference type="InterPro" id="IPR029061">
    <property type="entry name" value="THDP-binding"/>
</dbReference>
<evidence type="ECO:0000313" key="13">
    <source>
        <dbReference type="Proteomes" id="UP000772196"/>
    </source>
</evidence>
<comment type="cofactor">
    <cofactor evidence="10">
        <name>Mg(2+)</name>
        <dbReference type="ChEBI" id="CHEBI:18420"/>
    </cofactor>
    <text evidence="10">Binds 1 Mg(2+) ion per subunit.</text>
</comment>
<organism evidence="12 13">
    <name type="scientific">Streptomyces physcomitrii</name>
    <dbReference type="NCBI Taxonomy" id="2724184"/>
    <lineage>
        <taxon>Bacteria</taxon>
        <taxon>Bacillati</taxon>
        <taxon>Actinomycetota</taxon>
        <taxon>Actinomycetes</taxon>
        <taxon>Kitasatosporales</taxon>
        <taxon>Streptomycetaceae</taxon>
        <taxon>Streptomyces</taxon>
    </lineage>
</organism>
<evidence type="ECO:0000256" key="2">
    <source>
        <dbReference type="ARBA" id="ARBA00011081"/>
    </source>
</evidence>
<feature type="binding site" evidence="10">
    <location>
        <position position="176"/>
    </location>
    <ligand>
        <name>thiamine diphosphate</name>
        <dbReference type="ChEBI" id="CHEBI:58937"/>
    </ligand>
</feature>
<dbReference type="Pfam" id="PF02780">
    <property type="entry name" value="Transketolase_C"/>
    <property type="match status" value="1"/>
</dbReference>
<feature type="binding site" evidence="10">
    <location>
        <position position="176"/>
    </location>
    <ligand>
        <name>Mg(2+)</name>
        <dbReference type="ChEBI" id="CHEBI:18420"/>
    </ligand>
</feature>
<dbReference type="EC" id="2.2.1.7" evidence="10"/>
<evidence type="ECO:0000256" key="5">
    <source>
        <dbReference type="ARBA" id="ARBA00022723"/>
    </source>
</evidence>
<keyword evidence="4 10" id="KW-0808">Transferase</keyword>
<reference evidence="12 13" key="1">
    <citation type="submission" date="2020-04" db="EMBL/GenBank/DDBJ databases">
        <title>Phylogenetic Diversity and Antibacterial Activity against Ralstonia solanacearum of Endophytic Actinomycete Isolated from Moss.</title>
        <authorList>
            <person name="Zhuang X."/>
        </authorList>
    </citation>
    <scope>NUCLEOTIDE SEQUENCE [LARGE SCALE GENOMIC DNA]</scope>
    <source>
        <strain evidence="12 13">LD120</strain>
    </source>
</reference>
<evidence type="ECO:0000256" key="9">
    <source>
        <dbReference type="ARBA" id="ARBA00023229"/>
    </source>
</evidence>
<dbReference type="SUPFAM" id="SSF52518">
    <property type="entry name" value="Thiamin diphosphate-binding fold (THDP-binding)"/>
    <property type="match status" value="2"/>
</dbReference>
<proteinExistence type="inferred from homology"/>
<dbReference type="PROSITE" id="PS00801">
    <property type="entry name" value="TRANSKETOLASE_1"/>
    <property type="match status" value="1"/>
</dbReference>
<dbReference type="HAMAP" id="MF_00315">
    <property type="entry name" value="DXP_synth"/>
    <property type="match status" value="1"/>
</dbReference>
<feature type="binding site" evidence="10">
    <location>
        <position position="73"/>
    </location>
    <ligand>
        <name>thiamine diphosphate</name>
        <dbReference type="ChEBI" id="CHEBI:58937"/>
    </ligand>
</feature>
<evidence type="ECO:0000256" key="10">
    <source>
        <dbReference type="HAMAP-Rule" id="MF_00315"/>
    </source>
</evidence>
<dbReference type="PANTHER" id="PTHR43322:SF5">
    <property type="entry name" value="1-DEOXY-D-XYLULOSE-5-PHOSPHATE SYNTHASE, CHLOROPLASTIC"/>
    <property type="match status" value="1"/>
</dbReference>
<feature type="binding site" evidence="10">
    <location>
        <position position="146"/>
    </location>
    <ligand>
        <name>Mg(2+)</name>
        <dbReference type="ChEBI" id="CHEBI:18420"/>
    </ligand>
</feature>
<feature type="binding site" evidence="10">
    <location>
        <position position="338"/>
    </location>
    <ligand>
        <name>thiamine diphosphate</name>
        <dbReference type="ChEBI" id="CHEBI:58937"/>
    </ligand>
</feature>
<dbReference type="Gene3D" id="3.40.50.920">
    <property type="match status" value="1"/>
</dbReference>
<dbReference type="NCBIfam" id="NF003933">
    <property type="entry name" value="PRK05444.2-2"/>
    <property type="match status" value="1"/>
</dbReference>
<evidence type="ECO:0000256" key="7">
    <source>
        <dbReference type="ARBA" id="ARBA00022977"/>
    </source>
</evidence>
<dbReference type="InterPro" id="IPR033248">
    <property type="entry name" value="Transketolase_C"/>
</dbReference>
<name>A0ABX1H8Z6_9ACTN</name>
<accession>A0ABX1H8Z6</accession>
<evidence type="ECO:0000256" key="8">
    <source>
        <dbReference type="ARBA" id="ARBA00023052"/>
    </source>
</evidence>
<comment type="similarity">
    <text evidence="2 10">Belongs to the transketolase family. DXPS subfamily.</text>
</comment>
<evidence type="ECO:0000256" key="6">
    <source>
        <dbReference type="ARBA" id="ARBA00022842"/>
    </source>
</evidence>
<dbReference type="PANTHER" id="PTHR43322">
    <property type="entry name" value="1-D-DEOXYXYLULOSE 5-PHOSPHATE SYNTHASE-RELATED"/>
    <property type="match status" value="1"/>
</dbReference>
<dbReference type="SUPFAM" id="SSF52922">
    <property type="entry name" value="TK C-terminal domain-like"/>
    <property type="match status" value="1"/>
</dbReference>
<keyword evidence="6 10" id="KW-0460">Magnesium</keyword>
<comment type="cofactor">
    <cofactor evidence="10">
        <name>thiamine diphosphate</name>
        <dbReference type="ChEBI" id="CHEBI:58937"/>
    </cofactor>
    <text evidence="10">Binds 1 thiamine pyrophosphate per subunit.</text>
</comment>
<keyword evidence="8 10" id="KW-0786">Thiamine pyrophosphate</keyword>
<keyword evidence="13" id="KW-1185">Reference proteome</keyword>
<keyword evidence="5 10" id="KW-0479">Metal-binding</keyword>
<protein>
    <recommendedName>
        <fullName evidence="10">1-deoxy-D-xylulose-5-phosphate synthase</fullName>
        <ecNumber evidence="10">2.2.1.7</ecNumber>
    </recommendedName>
    <alternativeName>
        <fullName evidence="10">1-deoxyxylulose-5-phosphate synthase</fullName>
        <shortName evidence="10">DXP synthase</shortName>
        <shortName evidence="10">DXPS</shortName>
    </alternativeName>
</protein>
<feature type="domain" description="Transketolase-like pyrimidine-binding" evidence="11">
    <location>
        <begin position="287"/>
        <end position="451"/>
    </location>
</feature>
<feature type="binding site" evidence="10">
    <location>
        <begin position="114"/>
        <end position="116"/>
    </location>
    <ligand>
        <name>thiamine diphosphate</name>
        <dbReference type="ChEBI" id="CHEBI:58937"/>
    </ligand>
</feature>
<dbReference type="Pfam" id="PF13292">
    <property type="entry name" value="DXP_synthase_N"/>
    <property type="match status" value="2"/>
</dbReference>
<comment type="pathway">
    <text evidence="1 10">Metabolic intermediate biosynthesis; 1-deoxy-D-xylulose 5-phosphate biosynthesis; 1-deoxy-D-xylulose 5-phosphate from D-glyceraldehyde 3-phosphate and pyruvate: step 1/1.</text>
</comment>
<dbReference type="PROSITE" id="PS00802">
    <property type="entry name" value="TRANSKETOLASE_2"/>
    <property type="match status" value="1"/>
</dbReference>
<evidence type="ECO:0000256" key="1">
    <source>
        <dbReference type="ARBA" id="ARBA00004980"/>
    </source>
</evidence>
<dbReference type="InterPro" id="IPR049557">
    <property type="entry name" value="Transketolase_CS"/>
</dbReference>
<dbReference type="RefSeq" id="WP_168543106.1">
    <property type="nucleotide sequence ID" value="NZ_JAAWWP010000023.1"/>
</dbReference>
<comment type="caution">
    <text evidence="12">The sequence shown here is derived from an EMBL/GenBank/DDBJ whole genome shotgun (WGS) entry which is preliminary data.</text>
</comment>
<gene>
    <name evidence="10" type="primary">dxs</name>
    <name evidence="12" type="ORF">HFV08_27185</name>
</gene>
<keyword evidence="9 10" id="KW-0414">Isoprene biosynthesis</keyword>
<evidence type="ECO:0000313" key="12">
    <source>
        <dbReference type="EMBL" id="NKI44861.1"/>
    </source>
</evidence>
<evidence type="ECO:0000256" key="3">
    <source>
        <dbReference type="ARBA" id="ARBA00011738"/>
    </source>
</evidence>
<dbReference type="GO" id="GO:0008661">
    <property type="term" value="F:1-deoxy-D-xylulose-5-phosphate synthase activity"/>
    <property type="evidence" value="ECO:0007669"/>
    <property type="project" value="UniProtKB-EC"/>
</dbReference>
<dbReference type="CDD" id="cd02007">
    <property type="entry name" value="TPP_DXS"/>
    <property type="match status" value="1"/>
</dbReference>
<keyword evidence="7 10" id="KW-0784">Thiamine biosynthesis</keyword>
<sequence length="607" mass="63936">MALLEEITQPGDLRELSRPQLAELAAEIREVMIDTVTRVGGHLGPNLGVVELTIALHRVFDSPKDTLLWDIGHQTYVQKLLTGRHAAFDGLRLRGGISGYASRAESPHDVIENSHASTALSYADGLARARELTGESDRAVVAVIGDGALTGGLAWEALNNLGGAPRRPVIVVLNDNERSYAPTVGGLAAHLTRLRAAGAGHHPAGGNVFEEFGFGYLGPVDGHDTAALEEALTRATGLGGPVLVHVVTEKGRGWRPAETNDLDRCHVVRAAPKAVAPGAAAKAPAAPSWTSVFSEEMVRIGAERENVVALTAAMPEPVGLLDFLREFPERTIDVGIAEQHAAASAAGLALGGLHPVLAVYATFGNRLIDQMITDIALHSAPVTLVMDRAGITGDDGASHNGMWDLTLFQAVPNTRIAAPRDGTRLRELLREAVAWEEGPTVLRFPKGSSGEDIPALDSTEGFDVLHNAPGRDVLIVSVGPMARLALDVAERLAESGIGATVVDPRWVAPVNPTLVEAAAYFDRVVTLEDSGRTGGVGSAFAQALGDAGIDTPVRTFGIPRAFLDHGSRAQVLEDCGLTPGAVTAEILDWRQRRSPVTASGAPERTSL</sequence>
<evidence type="ECO:0000256" key="4">
    <source>
        <dbReference type="ARBA" id="ARBA00022679"/>
    </source>
</evidence>
<dbReference type="InterPro" id="IPR005475">
    <property type="entry name" value="Transketolase-like_Pyr-bd"/>
</dbReference>
<comment type="catalytic activity">
    <reaction evidence="10">
        <text>D-glyceraldehyde 3-phosphate + pyruvate + H(+) = 1-deoxy-D-xylulose 5-phosphate + CO2</text>
        <dbReference type="Rhea" id="RHEA:12605"/>
        <dbReference type="ChEBI" id="CHEBI:15361"/>
        <dbReference type="ChEBI" id="CHEBI:15378"/>
        <dbReference type="ChEBI" id="CHEBI:16526"/>
        <dbReference type="ChEBI" id="CHEBI:57792"/>
        <dbReference type="ChEBI" id="CHEBI:59776"/>
        <dbReference type="EC" id="2.2.1.7"/>
    </reaction>
</comment>
<dbReference type="Proteomes" id="UP000772196">
    <property type="component" value="Unassembled WGS sequence"/>
</dbReference>
<dbReference type="Gene3D" id="3.40.50.970">
    <property type="match status" value="2"/>
</dbReference>
<dbReference type="InterPro" id="IPR009014">
    <property type="entry name" value="Transketo_C/PFOR_II"/>
</dbReference>
<comment type="function">
    <text evidence="10">Catalyzes the acyloin condensation reaction between C atoms 2 and 3 of pyruvate and glyceraldehyde 3-phosphate to yield 1-deoxy-D-xylulose-5-phosphate (DXP).</text>
</comment>